<reference evidence="2" key="1">
    <citation type="journal article" date="2020" name="Nature">
        <title>Giant virus diversity and host interactions through global metagenomics.</title>
        <authorList>
            <person name="Schulz F."/>
            <person name="Roux S."/>
            <person name="Paez-Espino D."/>
            <person name="Jungbluth S."/>
            <person name="Walsh D.A."/>
            <person name="Denef V.J."/>
            <person name="McMahon K.D."/>
            <person name="Konstantinidis K.T."/>
            <person name="Eloe-Fadrosh E.A."/>
            <person name="Kyrpides N.C."/>
            <person name="Woyke T."/>
        </authorList>
    </citation>
    <scope>NUCLEOTIDE SEQUENCE</scope>
    <source>
        <strain evidence="2">GVMAG-M-3300020595-32</strain>
    </source>
</reference>
<feature type="compositionally biased region" description="Basic residues" evidence="1">
    <location>
        <begin position="308"/>
        <end position="334"/>
    </location>
</feature>
<evidence type="ECO:0000256" key="1">
    <source>
        <dbReference type="SAM" id="MobiDB-lite"/>
    </source>
</evidence>
<feature type="compositionally biased region" description="Basic residues" evidence="1">
    <location>
        <begin position="11"/>
        <end position="48"/>
    </location>
</feature>
<feature type="region of interest" description="Disordered" evidence="1">
    <location>
        <begin position="1"/>
        <end position="48"/>
    </location>
</feature>
<sequence>MNYKMNYVRKTMNRSKKTSRSKKTNRSKRNYRKKTNNLKYSRNKNTRKKLGGNRIPFIVALLSHFIKTKANLTGAFPELAGGVTEETLKGIFTTPITEIDGGSGFAIFNVVQYDPAGVGIKTGHIFMVARQKVLPGGRGGNIGSIGFYPKNYRSYFGLLGSAFGETGALVTPDPIAKKYSKDEINYSDFQLLGYDARAISKGYPHAFKILNDTLSKGSINSFKETSMYETDINYQPLAVGKAENCYTYIQNYLGIELDPISSSAIPNFAFGPEAGADAGPSTGLPGMVSGTLSSIANAGSSMLGYGGSRKRLRRKSKNKRNNIKKTRRRRVNKY</sequence>
<organism evidence="2">
    <name type="scientific">viral metagenome</name>
    <dbReference type="NCBI Taxonomy" id="1070528"/>
    <lineage>
        <taxon>unclassified sequences</taxon>
        <taxon>metagenomes</taxon>
        <taxon>organismal metagenomes</taxon>
    </lineage>
</organism>
<dbReference type="EMBL" id="MN739395">
    <property type="protein sequence ID" value="QHT02542.1"/>
    <property type="molecule type" value="Genomic_DNA"/>
</dbReference>
<accession>A0A6C0CEG1</accession>
<evidence type="ECO:0000313" key="2">
    <source>
        <dbReference type="EMBL" id="QHT02542.1"/>
    </source>
</evidence>
<feature type="region of interest" description="Disordered" evidence="1">
    <location>
        <begin position="304"/>
        <end position="334"/>
    </location>
</feature>
<proteinExistence type="predicted"/>
<name>A0A6C0CEG1_9ZZZZ</name>
<protein>
    <submittedName>
        <fullName evidence="2">Uncharacterized protein</fullName>
    </submittedName>
</protein>
<dbReference type="AlphaFoldDB" id="A0A6C0CEG1"/>